<keyword evidence="2" id="KW-0723">Serine/threonine-protein kinase</keyword>
<sequence>MKTHSNTNAHVKDEDFQWSWVMIGGCEFIESACCPRSLDFDAATRLQKAHGHLQRQRSAGPLTAYDAIEHVGSSSVKPEGQLTLKSDVYCFGVVLLKAITGRKAIDHAKTGCEHNLVAW</sequence>
<dbReference type="PANTHER" id="PTHR47985:SF23">
    <property type="entry name" value="OS07G0695300 PROTEIN"/>
    <property type="match status" value="1"/>
</dbReference>
<comment type="subcellular location">
    <subcellularLocation>
        <location evidence="1">Membrane</location>
    </subcellularLocation>
</comment>
<protein>
    <submittedName>
        <fullName evidence="4">Kinase-like protein</fullName>
    </submittedName>
</protein>
<feature type="non-terminal residue" evidence="4">
    <location>
        <position position="119"/>
    </location>
</feature>
<dbReference type="Proteomes" id="UP001151760">
    <property type="component" value="Unassembled WGS sequence"/>
</dbReference>
<keyword evidence="2" id="KW-0418">Kinase</keyword>
<proteinExistence type="predicted"/>
<evidence type="ECO:0000313" key="5">
    <source>
        <dbReference type="Proteomes" id="UP001151760"/>
    </source>
</evidence>
<gene>
    <name evidence="4" type="ORF">Tco_1067599</name>
</gene>
<keyword evidence="5" id="KW-1185">Reference proteome</keyword>
<dbReference type="Gene3D" id="1.10.510.10">
    <property type="entry name" value="Transferase(Phosphotransferase) domain 1"/>
    <property type="match status" value="1"/>
</dbReference>
<comment type="caution">
    <text evidence="4">The sequence shown here is derived from an EMBL/GenBank/DDBJ whole genome shotgun (WGS) entry which is preliminary data.</text>
</comment>
<dbReference type="PANTHER" id="PTHR47985">
    <property type="entry name" value="OS07G0668900 PROTEIN"/>
    <property type="match status" value="1"/>
</dbReference>
<evidence type="ECO:0000313" key="4">
    <source>
        <dbReference type="EMBL" id="GJT85882.1"/>
    </source>
</evidence>
<evidence type="ECO:0000256" key="3">
    <source>
        <dbReference type="ARBA" id="ARBA00023136"/>
    </source>
</evidence>
<keyword evidence="3" id="KW-0472">Membrane</keyword>
<accession>A0ABQ5HF56</accession>
<evidence type="ECO:0000256" key="1">
    <source>
        <dbReference type="ARBA" id="ARBA00004370"/>
    </source>
</evidence>
<reference evidence="4" key="1">
    <citation type="journal article" date="2022" name="Int. J. Mol. Sci.">
        <title>Draft Genome of Tanacetum Coccineum: Genomic Comparison of Closely Related Tanacetum-Family Plants.</title>
        <authorList>
            <person name="Yamashiro T."/>
            <person name="Shiraishi A."/>
            <person name="Nakayama K."/>
            <person name="Satake H."/>
        </authorList>
    </citation>
    <scope>NUCLEOTIDE SEQUENCE</scope>
</reference>
<evidence type="ECO:0000256" key="2">
    <source>
        <dbReference type="ARBA" id="ARBA00022527"/>
    </source>
</evidence>
<dbReference type="PROSITE" id="PS51257">
    <property type="entry name" value="PROKAR_LIPOPROTEIN"/>
    <property type="match status" value="1"/>
</dbReference>
<dbReference type="EMBL" id="BQNB010019493">
    <property type="protein sequence ID" value="GJT85882.1"/>
    <property type="molecule type" value="Genomic_DNA"/>
</dbReference>
<dbReference type="SUPFAM" id="SSF56112">
    <property type="entry name" value="Protein kinase-like (PK-like)"/>
    <property type="match status" value="1"/>
</dbReference>
<reference evidence="4" key="2">
    <citation type="submission" date="2022-01" db="EMBL/GenBank/DDBJ databases">
        <authorList>
            <person name="Yamashiro T."/>
            <person name="Shiraishi A."/>
            <person name="Satake H."/>
            <person name="Nakayama K."/>
        </authorList>
    </citation>
    <scope>NUCLEOTIDE SEQUENCE</scope>
</reference>
<name>A0ABQ5HF56_9ASTR</name>
<keyword evidence="2" id="KW-0808">Transferase</keyword>
<organism evidence="4 5">
    <name type="scientific">Tanacetum coccineum</name>
    <dbReference type="NCBI Taxonomy" id="301880"/>
    <lineage>
        <taxon>Eukaryota</taxon>
        <taxon>Viridiplantae</taxon>
        <taxon>Streptophyta</taxon>
        <taxon>Embryophyta</taxon>
        <taxon>Tracheophyta</taxon>
        <taxon>Spermatophyta</taxon>
        <taxon>Magnoliopsida</taxon>
        <taxon>eudicotyledons</taxon>
        <taxon>Gunneridae</taxon>
        <taxon>Pentapetalae</taxon>
        <taxon>asterids</taxon>
        <taxon>campanulids</taxon>
        <taxon>Asterales</taxon>
        <taxon>Asteraceae</taxon>
        <taxon>Asteroideae</taxon>
        <taxon>Anthemideae</taxon>
        <taxon>Anthemidinae</taxon>
        <taxon>Tanacetum</taxon>
    </lineage>
</organism>
<dbReference type="InterPro" id="IPR011009">
    <property type="entry name" value="Kinase-like_dom_sf"/>
</dbReference>